<evidence type="ECO:0000313" key="2">
    <source>
        <dbReference type="Proteomes" id="UP000182135"/>
    </source>
</evidence>
<dbReference type="GeneID" id="90543525"/>
<dbReference type="EMBL" id="FOOE01000022">
    <property type="protein sequence ID" value="SFG03870.1"/>
    <property type="molecule type" value="Genomic_DNA"/>
</dbReference>
<protein>
    <recommendedName>
        <fullName evidence="3">DUF2809 domain-containing protein</fullName>
    </recommendedName>
</protein>
<accession>A0A1I2NLG1</accession>
<proteinExistence type="predicted"/>
<evidence type="ECO:0000313" key="1">
    <source>
        <dbReference type="EMBL" id="SFG03870.1"/>
    </source>
</evidence>
<dbReference type="STRING" id="1529.SAMN04487885_12231"/>
<dbReference type="OrthoDB" id="5360192at2"/>
<organism evidence="1 2">
    <name type="scientific">Clostridium cadaveris</name>
    <dbReference type="NCBI Taxonomy" id="1529"/>
    <lineage>
        <taxon>Bacteria</taxon>
        <taxon>Bacillati</taxon>
        <taxon>Bacillota</taxon>
        <taxon>Clostridia</taxon>
        <taxon>Eubacteriales</taxon>
        <taxon>Clostridiaceae</taxon>
        <taxon>Clostridium</taxon>
    </lineage>
</organism>
<dbReference type="AlphaFoldDB" id="A0A1I2NLG1"/>
<name>A0A1I2NLG1_9CLOT</name>
<evidence type="ECO:0008006" key="3">
    <source>
        <dbReference type="Google" id="ProtNLM"/>
    </source>
</evidence>
<gene>
    <name evidence="1" type="ORF">SAMN04487885_12231</name>
</gene>
<dbReference type="InterPro" id="IPR021257">
    <property type="entry name" value="DUF2809"/>
</dbReference>
<dbReference type="Pfam" id="PF10990">
    <property type="entry name" value="DUF2809"/>
    <property type="match status" value="1"/>
</dbReference>
<dbReference type="Proteomes" id="UP000182135">
    <property type="component" value="Unassembled WGS sequence"/>
</dbReference>
<dbReference type="eggNOG" id="ENOG503314C">
    <property type="taxonomic scope" value="Bacteria"/>
</dbReference>
<dbReference type="RefSeq" id="WP_027639356.1">
    <property type="nucleotide sequence ID" value="NZ_BAAACD010000034.1"/>
</dbReference>
<keyword evidence="2" id="KW-1185">Reference proteome</keyword>
<sequence length="121" mass="14211">MKINFKYLKAFIIVFFIEVFIALFIHDRIIRPYIGDILVIVLLYTLVKSFCKREIKLLPVYLFVFAAFVEVMQFFNIVKVLGLENNKVLSIIIGSTFDIKDILCYLAGSIILLIWDNRRNQ</sequence>
<reference evidence="1 2" key="1">
    <citation type="submission" date="2016-10" db="EMBL/GenBank/DDBJ databases">
        <authorList>
            <person name="de Groot N.N."/>
        </authorList>
    </citation>
    <scope>NUCLEOTIDE SEQUENCE [LARGE SCALE GENOMIC DNA]</scope>
    <source>
        <strain evidence="1 2">NLAE-zl-G419</strain>
    </source>
</reference>